<dbReference type="EMBL" id="SOIZ01000064">
    <property type="protein sequence ID" value="TET64194.1"/>
    <property type="molecule type" value="Genomic_DNA"/>
</dbReference>
<sequence length="97" mass="11186">MAEFKELQRLFNRACEVPSYEDYVKLQEAMLVYLGQVPSDSCFLEPWKESLKKHVEELRRFRVIACPDCQGEGAAETNFCPTCHGRGEVMITIQALR</sequence>
<dbReference type="SUPFAM" id="SSF57938">
    <property type="entry name" value="DnaJ/Hsp40 cysteine-rich domain"/>
    <property type="match status" value="1"/>
</dbReference>
<comment type="caution">
    <text evidence="1">The sequence shown here is derived from an EMBL/GenBank/DDBJ whole genome shotgun (WGS) entry which is preliminary data.</text>
</comment>
<dbReference type="AlphaFoldDB" id="A0A523WAX6"/>
<name>A0A523WAX6_UNCAE</name>
<dbReference type="Proteomes" id="UP000319130">
    <property type="component" value="Unassembled WGS sequence"/>
</dbReference>
<proteinExistence type="predicted"/>
<organism evidence="1 2">
    <name type="scientific">Aerophobetes bacterium</name>
    <dbReference type="NCBI Taxonomy" id="2030807"/>
    <lineage>
        <taxon>Bacteria</taxon>
        <taxon>Candidatus Aerophobota</taxon>
    </lineage>
</organism>
<dbReference type="Gene3D" id="6.20.20.10">
    <property type="match status" value="1"/>
</dbReference>
<reference evidence="1 2" key="1">
    <citation type="submission" date="2019-03" db="EMBL/GenBank/DDBJ databases">
        <title>Metabolic potential of uncultured bacteria and archaea associated with petroleum seepage in deep-sea sediments.</title>
        <authorList>
            <person name="Dong X."/>
            <person name="Hubert C."/>
        </authorList>
    </citation>
    <scope>NUCLEOTIDE SEQUENCE [LARGE SCALE GENOMIC DNA]</scope>
    <source>
        <strain evidence="1">E29_bin52</strain>
    </source>
</reference>
<protein>
    <submittedName>
        <fullName evidence="1">Uncharacterized protein</fullName>
    </submittedName>
</protein>
<evidence type="ECO:0000313" key="2">
    <source>
        <dbReference type="Proteomes" id="UP000319130"/>
    </source>
</evidence>
<gene>
    <name evidence="1" type="ORF">E3J48_01400</name>
</gene>
<evidence type="ECO:0000313" key="1">
    <source>
        <dbReference type="EMBL" id="TET64194.1"/>
    </source>
</evidence>
<accession>A0A523WAX6</accession>
<dbReference type="InterPro" id="IPR036410">
    <property type="entry name" value="HSP_DnaJ_Cys-rich_dom_sf"/>
</dbReference>